<dbReference type="SUPFAM" id="SSF51182">
    <property type="entry name" value="RmlC-like cupins"/>
    <property type="match status" value="1"/>
</dbReference>
<dbReference type="PANTHER" id="PTHR35848:SF9">
    <property type="entry name" value="SLL1358 PROTEIN"/>
    <property type="match status" value="1"/>
</dbReference>
<dbReference type="InterPro" id="IPR014710">
    <property type="entry name" value="RmlC-like_jellyroll"/>
</dbReference>
<dbReference type="RefSeq" id="WP_196103580.1">
    <property type="nucleotide sequence ID" value="NZ_CP064942.1"/>
</dbReference>
<dbReference type="GO" id="GO:0046872">
    <property type="term" value="F:metal ion binding"/>
    <property type="evidence" value="ECO:0007669"/>
    <property type="project" value="UniProtKB-KW"/>
</dbReference>
<evidence type="ECO:0000256" key="2">
    <source>
        <dbReference type="SAM" id="MobiDB-lite"/>
    </source>
</evidence>
<evidence type="ECO:0000313" key="5">
    <source>
        <dbReference type="Proteomes" id="UP000594800"/>
    </source>
</evidence>
<accession>A0A7S9LSK9</accession>
<name>A0A7S9LSK9_9RHOB</name>
<dbReference type="Gene3D" id="2.60.120.10">
    <property type="entry name" value="Jelly Rolls"/>
    <property type="match status" value="1"/>
</dbReference>
<sequence length="160" mass="16915">MSVVRPSDAPRYSGPDAAEPFGGPLGTYEGRAIGQAAGLRHLGANVETLDPGAASSHRHWHSGTDELVVVLDGVLTLIDDGGETQMQSGEIAAFPAGVENGHHLVNRSDAPARFLVVGSRASRDRCHYADLDLVLHTDNGRSWLTRRDGTRIEPTQGGAA</sequence>
<proteinExistence type="predicted"/>
<organism evidence="4 5">
    <name type="scientific">Pontivivens ytuae</name>
    <dbReference type="NCBI Taxonomy" id="2789856"/>
    <lineage>
        <taxon>Bacteria</taxon>
        <taxon>Pseudomonadati</taxon>
        <taxon>Pseudomonadota</taxon>
        <taxon>Alphaproteobacteria</taxon>
        <taxon>Rhodobacterales</taxon>
        <taxon>Paracoccaceae</taxon>
        <taxon>Pontivivens</taxon>
    </lineage>
</organism>
<dbReference type="EMBL" id="CP064942">
    <property type="protein sequence ID" value="QPH54371.1"/>
    <property type="molecule type" value="Genomic_DNA"/>
</dbReference>
<feature type="region of interest" description="Disordered" evidence="2">
    <location>
        <begin position="1"/>
        <end position="23"/>
    </location>
</feature>
<dbReference type="InterPro" id="IPR011051">
    <property type="entry name" value="RmlC_Cupin_sf"/>
</dbReference>
<dbReference type="AlphaFoldDB" id="A0A7S9LSK9"/>
<dbReference type="PANTHER" id="PTHR35848">
    <property type="entry name" value="OXALATE-BINDING PROTEIN"/>
    <property type="match status" value="1"/>
</dbReference>
<dbReference type="Proteomes" id="UP000594800">
    <property type="component" value="Chromosome"/>
</dbReference>
<dbReference type="KEGG" id="poz:I0K15_00895"/>
<evidence type="ECO:0000313" key="4">
    <source>
        <dbReference type="EMBL" id="QPH54371.1"/>
    </source>
</evidence>
<keyword evidence="5" id="KW-1185">Reference proteome</keyword>
<dbReference type="Pfam" id="PF07883">
    <property type="entry name" value="Cupin_2"/>
    <property type="match status" value="1"/>
</dbReference>
<gene>
    <name evidence="4" type="ORF">I0K15_00895</name>
</gene>
<keyword evidence="1" id="KW-0479">Metal-binding</keyword>
<dbReference type="InterPro" id="IPR051610">
    <property type="entry name" value="GPI/OXD"/>
</dbReference>
<dbReference type="CDD" id="cd02224">
    <property type="entry name" value="cupin_SPO2919-like"/>
    <property type="match status" value="1"/>
</dbReference>
<evidence type="ECO:0000256" key="1">
    <source>
        <dbReference type="ARBA" id="ARBA00022723"/>
    </source>
</evidence>
<protein>
    <submittedName>
        <fullName evidence="4">Cupin domain-containing protein</fullName>
    </submittedName>
</protein>
<reference evidence="4 5" key="1">
    <citation type="submission" date="2020-11" db="EMBL/GenBank/DDBJ databases">
        <title>Description of Pontivivens ytuae sp. nov. isolated from deep sea sediment of Mariana Trench.</title>
        <authorList>
            <person name="Wang Z."/>
            <person name="Sun Q.-L."/>
            <person name="Xu X.-D."/>
            <person name="Tang Y.-Z."/>
            <person name="Zhang J."/>
        </authorList>
    </citation>
    <scope>NUCLEOTIDE SEQUENCE [LARGE SCALE GENOMIC DNA]</scope>
    <source>
        <strain evidence="4 5">MT2928</strain>
    </source>
</reference>
<evidence type="ECO:0000259" key="3">
    <source>
        <dbReference type="Pfam" id="PF07883"/>
    </source>
</evidence>
<feature type="domain" description="Cupin type-2" evidence="3">
    <location>
        <begin position="46"/>
        <end position="117"/>
    </location>
</feature>
<dbReference type="InterPro" id="IPR013096">
    <property type="entry name" value="Cupin_2"/>
</dbReference>